<evidence type="ECO:0008006" key="5">
    <source>
        <dbReference type="Google" id="ProtNLM"/>
    </source>
</evidence>
<evidence type="ECO:0000256" key="2">
    <source>
        <dbReference type="SAM" id="SignalP"/>
    </source>
</evidence>
<dbReference type="Gene3D" id="2.60.120.260">
    <property type="entry name" value="Galactose-binding domain-like"/>
    <property type="match status" value="1"/>
</dbReference>
<keyword evidence="4" id="KW-1185">Reference proteome</keyword>
<evidence type="ECO:0000313" key="3">
    <source>
        <dbReference type="EMBL" id="MCZ0728613.1"/>
    </source>
</evidence>
<evidence type="ECO:0000313" key="4">
    <source>
        <dbReference type="Proteomes" id="UP001084650"/>
    </source>
</evidence>
<protein>
    <recommendedName>
        <fullName evidence="5">Cellulose synthase</fullName>
    </recommendedName>
</protein>
<keyword evidence="2" id="KW-0732">Signal</keyword>
<dbReference type="Proteomes" id="UP001084650">
    <property type="component" value="Unassembled WGS sequence"/>
</dbReference>
<accession>A0ABT4HF62</accession>
<organism evidence="3 4">
    <name type="scientific">Mycolicibacterium iranicum</name>
    <name type="common">Mycobacterium iranicum</name>
    <dbReference type="NCBI Taxonomy" id="912594"/>
    <lineage>
        <taxon>Bacteria</taxon>
        <taxon>Bacillati</taxon>
        <taxon>Actinomycetota</taxon>
        <taxon>Actinomycetes</taxon>
        <taxon>Mycobacteriales</taxon>
        <taxon>Mycobacteriaceae</taxon>
        <taxon>Mycolicibacterium</taxon>
    </lineage>
</organism>
<keyword evidence="1" id="KW-0472">Membrane</keyword>
<evidence type="ECO:0000256" key="1">
    <source>
        <dbReference type="SAM" id="Phobius"/>
    </source>
</evidence>
<feature type="chain" id="PRO_5045800193" description="Cellulose synthase" evidence="2">
    <location>
        <begin position="24"/>
        <end position="667"/>
    </location>
</feature>
<feature type="signal peptide" evidence="2">
    <location>
        <begin position="1"/>
        <end position="23"/>
    </location>
</feature>
<dbReference type="EMBL" id="JAPQYE010000004">
    <property type="protein sequence ID" value="MCZ0728613.1"/>
    <property type="molecule type" value="Genomic_DNA"/>
</dbReference>
<name>A0ABT4HF62_MYCIR</name>
<reference evidence="3" key="1">
    <citation type="submission" date="2022-12" db="EMBL/GenBank/DDBJ databases">
        <title>Whole genome sequence of Mycolicibacterium iranicum strain SBH312.</title>
        <authorList>
            <person name="Jani J."/>
            <person name="Arifin Mustapha Z."/>
            <person name="Ahmed K."/>
            <person name="Kai Ling C."/>
        </authorList>
    </citation>
    <scope>NUCLEOTIDE SEQUENCE</scope>
    <source>
        <strain evidence="3">SBH312</strain>
    </source>
</reference>
<feature type="transmembrane region" description="Helical" evidence="1">
    <location>
        <begin position="626"/>
        <end position="646"/>
    </location>
</feature>
<proteinExistence type="predicted"/>
<comment type="caution">
    <text evidence="3">The sequence shown here is derived from an EMBL/GenBank/DDBJ whole genome shotgun (WGS) entry which is preliminary data.</text>
</comment>
<gene>
    <name evidence="3" type="ORF">OY187_11195</name>
</gene>
<dbReference type="RefSeq" id="WP_268786031.1">
    <property type="nucleotide sequence ID" value="NZ_JAPQYE010000004.1"/>
</dbReference>
<keyword evidence="1" id="KW-0812">Transmembrane</keyword>
<sequence>MSRSVVARVLASVMLLIAPIALAGAVAGSASAQPDDGGEPAGLSVPWATLGLQSTVNLYGDGESTFSVEVPAGLTATRLRGMIHTPLNFTTGYVEINDAEGNFVASIEVPPVAPGLVMAPFDVDITSAVVRGSSMGLTFAIRARDDGDRVCDPLPRLELSNLETVFVGAQLPVTTVANFFAPVLERITIYVATDATSAEQQAVLTLSSALARLYASKPLAIGVVSQPRGTAPPPAAGLDRAILVETGDAGLSVENAAAPNAYLRISGDDEGLSEQVSLIASQLQPLAQAGKARVDQAGSPAAATPDTMTFKELNVGSEKTDVLGTNGLQVGIQRTSLGPRFNNIKVNLLADYTPVPERDAASIVIRAEGLVVYRAPLDESGHLDATFELNSTELQQQWIDLEFALTYTPEQACGPLVAPITFQIDPRSTLTMQRGGPPLGGFGAFPSEFSPEFLVALDGSGPNQLDYAARAVASMARLNKAEITPQVVDLATAADATSGALIVANADSLKQTSLSPPVSGDGSIVNFALPSELKVDLDGGLGSIQAFADPQRNRSVVLVTTTSDWSLVAPLFSYIDGSTGDWSQLTGDVLAAGAAGTPTNVAIRTADSVFEPALTAASGPARNTTYVVAGVVAALIVVVSIAYLVIRRRRNRSTDELAGNHSTTDSH</sequence>
<keyword evidence="1" id="KW-1133">Transmembrane helix</keyword>